<dbReference type="EMBL" id="JARYZI010000007">
    <property type="protein sequence ID" value="MDH8678812.1"/>
    <property type="molecule type" value="Genomic_DNA"/>
</dbReference>
<accession>A0ABT6NEJ5</accession>
<dbReference type="SUPFAM" id="SSF58104">
    <property type="entry name" value="Methyl-accepting chemotaxis protein (MCP) signaling domain"/>
    <property type="match status" value="1"/>
</dbReference>
<organism evidence="2 3">
    <name type="scientific">Fusibacter bizertensis</name>
    <dbReference type="NCBI Taxonomy" id="1488331"/>
    <lineage>
        <taxon>Bacteria</taxon>
        <taxon>Bacillati</taxon>
        <taxon>Bacillota</taxon>
        <taxon>Clostridia</taxon>
        <taxon>Eubacteriales</taxon>
        <taxon>Eubacteriales Family XII. Incertae Sedis</taxon>
        <taxon>Fusibacter</taxon>
    </lineage>
</organism>
<keyword evidence="3" id="KW-1185">Reference proteome</keyword>
<dbReference type="Proteomes" id="UP001158045">
    <property type="component" value="Unassembled WGS sequence"/>
</dbReference>
<gene>
    <name evidence="2" type="ORF">QE109_11670</name>
</gene>
<feature type="chain" id="PRO_5046941555" description="X-X-X-Leu-X-X-Gly heptad repeat-containing protein" evidence="1">
    <location>
        <begin position="26"/>
        <end position="639"/>
    </location>
</feature>
<feature type="signal peptide" evidence="1">
    <location>
        <begin position="1"/>
        <end position="25"/>
    </location>
</feature>
<reference evidence="2 3" key="1">
    <citation type="submission" date="2023-04" db="EMBL/GenBank/DDBJ databases">
        <title>Fusibacter bizertensis strain WBS, isolated from littoral bottom sediments of the Arctic seas - biochemical and genomic analysis.</title>
        <authorList>
            <person name="Brioukhanov A.L."/>
        </authorList>
    </citation>
    <scope>NUCLEOTIDE SEQUENCE [LARGE SCALE GENOMIC DNA]</scope>
    <source>
        <strain evidence="2 3">WBS</strain>
    </source>
</reference>
<protein>
    <recommendedName>
        <fullName evidence="4">X-X-X-Leu-X-X-Gly heptad repeat-containing protein</fullName>
    </recommendedName>
</protein>
<name>A0ABT6NEJ5_9FIRM</name>
<evidence type="ECO:0000313" key="3">
    <source>
        <dbReference type="Proteomes" id="UP001158045"/>
    </source>
</evidence>
<dbReference type="RefSeq" id="WP_281094702.1">
    <property type="nucleotide sequence ID" value="NZ_JARYZI010000007.1"/>
</dbReference>
<proteinExistence type="predicted"/>
<evidence type="ECO:0008006" key="4">
    <source>
        <dbReference type="Google" id="ProtNLM"/>
    </source>
</evidence>
<comment type="caution">
    <text evidence="2">The sequence shown here is derived from an EMBL/GenBank/DDBJ whole genome shotgun (WGS) entry which is preliminary data.</text>
</comment>
<evidence type="ECO:0000256" key="1">
    <source>
        <dbReference type="SAM" id="SignalP"/>
    </source>
</evidence>
<sequence>MKRLTQKLTAVGLSLMMVGSMPVHAESTMGIYKDETVYGLIDASGSTNKLIVSDYIHSDHKIDTLIDLSNLDEIHNLRSDVLPELDQDKLTWTVDGYELNYQGVSHEALPVTTQITYYLDGVEINPSDLEGKSGDLKVVIHQDNLIYTEAEIMGNKRTVYAPFYTVATLRLETGIYTDVQVNQGKVTNDGSNFLVLGVLAPGMVENFGDLVKLNIEEDLVITAKVDRFKFEPMYLAMSNKLPELDELTFLDQIDQLDESLSEFKDAGNALVKGASDLNDGQTQFFGKFDEAVSGLDTYLNSIVLLSTNLKQMESPMTSLVDGIHVLVSGVDSLQSQSLPLTDGFVKFSEGTKLFTEGATALSEKVSQLSSALTTLPEKANQLSTASNGLTEGISSSSKGLNELANGSNAMLSSMKSFQSTLEVGSDAYKAYDKILTEMEKLNTATGGINEGLKQVSNKMTTYNDKVAEFERQTATLSATPEMLTTGVAQLAVASKDLSDNAVLLQGGSKQMVAGMTALVEGSKQLENGLVQLNGGVSTLLAKLPELDQASKLLGGGFNSLQTASVELVEGGSKLHDSLVQFNQEGIGALTNKLKVEEGKLDEALAIKDILDQLSSENSTFSGAPEGFITTVNYLLKVSN</sequence>
<keyword evidence="1" id="KW-0732">Signal</keyword>
<evidence type="ECO:0000313" key="2">
    <source>
        <dbReference type="EMBL" id="MDH8678812.1"/>
    </source>
</evidence>
<dbReference type="Gene3D" id="1.10.287.950">
    <property type="entry name" value="Methyl-accepting chemotaxis protein"/>
    <property type="match status" value="1"/>
</dbReference>